<name>A0A9Q1KJP4_9CARY</name>
<keyword evidence="8" id="KW-0479">Metal-binding</keyword>
<dbReference type="FunFam" id="3.40.50.11860:FF:000002">
    <property type="entry name" value="2-(3-amino-3-carboxypropyl)histidine synthase subunit 1"/>
    <property type="match status" value="1"/>
</dbReference>
<dbReference type="AlphaFoldDB" id="A0A9Q1KJP4"/>
<evidence type="ECO:0000256" key="12">
    <source>
        <dbReference type="ARBA" id="ARBA00032574"/>
    </source>
</evidence>
<keyword evidence="6" id="KW-0808">Transferase</keyword>
<reference evidence="16" key="1">
    <citation type="submission" date="2022-04" db="EMBL/GenBank/DDBJ databases">
        <title>Carnegiea gigantea Genome sequencing and assembly v2.</title>
        <authorList>
            <person name="Copetti D."/>
            <person name="Sanderson M.J."/>
            <person name="Burquez A."/>
            <person name="Wojciechowski M.F."/>
        </authorList>
    </citation>
    <scope>NUCLEOTIDE SEQUENCE</scope>
    <source>
        <strain evidence="16">SGP5-SGP5p</strain>
        <tissue evidence="16">Aerial part</tissue>
    </source>
</reference>
<evidence type="ECO:0000313" key="17">
    <source>
        <dbReference type="Proteomes" id="UP001153076"/>
    </source>
</evidence>
<dbReference type="InterPro" id="IPR042263">
    <property type="entry name" value="DPH1/DPH2_1"/>
</dbReference>
<evidence type="ECO:0000256" key="11">
    <source>
        <dbReference type="ARBA" id="ARBA00031690"/>
    </source>
</evidence>
<dbReference type="OrthoDB" id="1649088at2759"/>
<dbReference type="NCBIfam" id="TIGR00322">
    <property type="entry name" value="diphth2_R"/>
    <property type="match status" value="1"/>
</dbReference>
<keyword evidence="10" id="KW-0411">Iron-sulfur</keyword>
<dbReference type="Pfam" id="PF01866">
    <property type="entry name" value="Diphthamide_syn"/>
    <property type="match status" value="1"/>
</dbReference>
<proteinExistence type="inferred from homology"/>
<evidence type="ECO:0000256" key="14">
    <source>
        <dbReference type="ARBA" id="ARBA00048403"/>
    </source>
</evidence>
<evidence type="ECO:0000256" key="10">
    <source>
        <dbReference type="ARBA" id="ARBA00023014"/>
    </source>
</evidence>
<dbReference type="GO" id="GO:0046872">
    <property type="term" value="F:metal ion binding"/>
    <property type="evidence" value="ECO:0007669"/>
    <property type="project" value="UniProtKB-KW"/>
</dbReference>
<evidence type="ECO:0000313" key="16">
    <source>
        <dbReference type="EMBL" id="KAJ8444190.1"/>
    </source>
</evidence>
<protein>
    <recommendedName>
        <fullName evidence="5">2-(3-amino-3-carboxypropyl)histidine synthase subunit 1</fullName>
        <ecNumber evidence="4">2.5.1.108</ecNumber>
    </recommendedName>
    <alternativeName>
        <fullName evidence="12">Diphthamide biosynthesis protein 1</fullName>
    </alternativeName>
    <alternativeName>
        <fullName evidence="13">Diphtheria toxin resistance protein 1</fullName>
    </alternativeName>
    <alternativeName>
        <fullName evidence="11">S-adenosyl-L-methionine:L-histidine 3-amino-3-carboxypropyltransferase 1</fullName>
    </alternativeName>
</protein>
<dbReference type="FunFam" id="3.40.50.11850:FF:000002">
    <property type="entry name" value="2-(3-amino-3-carboxypropyl)histidine synthase subunit 1"/>
    <property type="match status" value="1"/>
</dbReference>
<organism evidence="16 17">
    <name type="scientific">Carnegiea gigantea</name>
    <dbReference type="NCBI Taxonomy" id="171969"/>
    <lineage>
        <taxon>Eukaryota</taxon>
        <taxon>Viridiplantae</taxon>
        <taxon>Streptophyta</taxon>
        <taxon>Embryophyta</taxon>
        <taxon>Tracheophyta</taxon>
        <taxon>Spermatophyta</taxon>
        <taxon>Magnoliopsida</taxon>
        <taxon>eudicotyledons</taxon>
        <taxon>Gunneridae</taxon>
        <taxon>Pentapetalae</taxon>
        <taxon>Caryophyllales</taxon>
        <taxon>Cactineae</taxon>
        <taxon>Cactaceae</taxon>
        <taxon>Cactoideae</taxon>
        <taxon>Echinocereeae</taxon>
        <taxon>Carnegiea</taxon>
    </lineage>
</organism>
<dbReference type="Gene3D" id="3.40.50.11850">
    <property type="entry name" value="Diphthamide synthesis DPH1/DPH2 domain 2"/>
    <property type="match status" value="1"/>
</dbReference>
<dbReference type="PANTHER" id="PTHR10762:SF1">
    <property type="entry name" value="2-(3-AMINO-3-CARBOXYPROPYL)HISTIDINE SYNTHASE SUBUNIT 1"/>
    <property type="match status" value="1"/>
</dbReference>
<dbReference type="InterPro" id="IPR042265">
    <property type="entry name" value="DPH1/DPH2_3"/>
</dbReference>
<comment type="pathway">
    <text evidence="2">Protein modification; peptidyl-diphthamide biosynthesis.</text>
</comment>
<evidence type="ECO:0000256" key="1">
    <source>
        <dbReference type="ARBA" id="ARBA00001966"/>
    </source>
</evidence>
<dbReference type="EC" id="2.5.1.108" evidence="4"/>
<dbReference type="InterPro" id="IPR042264">
    <property type="entry name" value="DPH1/DPH2_2"/>
</dbReference>
<gene>
    <name evidence="16" type="ORF">Cgig2_031010</name>
</gene>
<evidence type="ECO:0000256" key="3">
    <source>
        <dbReference type="ARBA" id="ARBA00010173"/>
    </source>
</evidence>
<dbReference type="GO" id="GO:0051536">
    <property type="term" value="F:iron-sulfur cluster binding"/>
    <property type="evidence" value="ECO:0007669"/>
    <property type="project" value="UniProtKB-KW"/>
</dbReference>
<sequence>MERETQTTVSDQTPQNPSPSPQPPLATAISEHKPPLTTSKPAPKRFIRNQIPDSILHNAALNSAISVLPSNYNFEVHKCVHRILSLSSATKRVALQLPEGLLMYSLTLSDIFRSFANASDVFVLADVTYGACCVDDLSAAALGADLLIHYGHSCLVPVDETVIPCLYVFVDIAIDVQKLVSTVKLNDLGSRSLAVAGTIQFAGAIRAAKVEFERLGFRVLVPQAKPLSAGEVLGCTAPRVSKKDFGDGNCEEDLVILFVADGRFHLEAFMIANPGVKAFRYDPYLGRLFLEEYDHIGMKSARMKAVLKAREAKSWGIVLGTLGRQGNPRILERLEKKMGERGMSWTVVLMSEISPARIALFEDSIDAWIQIACPRLSIDWGDAFERPVLNPFEAEIALGLIPGWWERGENGVNCKMNSGSCGCDNGVAEGEVGQGVDYPMDYYAQDVLQSLPSLNRENCYAYYLPSLRRQEIRSSESNYQQIRDGAGSLANASSWSQSFRKHLAKFGGNFSQLECVAAFGDWFLWQSASKAVGEALVCASFR</sequence>
<dbReference type="FunFam" id="3.40.50.11840:FF:000001">
    <property type="entry name" value="2-(3-amino-3-carboxypropyl)histidine synthase subunit 1"/>
    <property type="match status" value="1"/>
</dbReference>
<evidence type="ECO:0000256" key="7">
    <source>
        <dbReference type="ARBA" id="ARBA00022691"/>
    </source>
</evidence>
<evidence type="ECO:0000256" key="13">
    <source>
        <dbReference type="ARBA" id="ARBA00032789"/>
    </source>
</evidence>
<comment type="similarity">
    <text evidence="3">Belongs to the DPH1/DPH2 family. DPH1 subfamily.</text>
</comment>
<dbReference type="SFLD" id="SFLDS00032">
    <property type="entry name" value="Radical_SAM_3-amino-3-carboxyp"/>
    <property type="match status" value="1"/>
</dbReference>
<comment type="catalytic activity">
    <reaction evidence="14">
        <text>L-histidyl-[translation elongation factor 2] + S-adenosyl-L-methionine = 2-[(3S)-amino-3-carboxypropyl]-L-histidyl-[translation elongation factor 2] + S-methyl-5'-thioadenosine + H(+)</text>
        <dbReference type="Rhea" id="RHEA:36783"/>
        <dbReference type="Rhea" id="RHEA-COMP:9748"/>
        <dbReference type="Rhea" id="RHEA-COMP:9749"/>
        <dbReference type="ChEBI" id="CHEBI:15378"/>
        <dbReference type="ChEBI" id="CHEBI:17509"/>
        <dbReference type="ChEBI" id="CHEBI:29979"/>
        <dbReference type="ChEBI" id="CHEBI:59789"/>
        <dbReference type="ChEBI" id="CHEBI:73995"/>
        <dbReference type="EC" id="2.5.1.108"/>
    </reaction>
</comment>
<comment type="caution">
    <text evidence="16">The sequence shown here is derived from an EMBL/GenBank/DDBJ whole genome shotgun (WGS) entry which is preliminary data.</text>
</comment>
<dbReference type="Proteomes" id="UP001153076">
    <property type="component" value="Unassembled WGS sequence"/>
</dbReference>
<evidence type="ECO:0000256" key="6">
    <source>
        <dbReference type="ARBA" id="ARBA00022679"/>
    </source>
</evidence>
<dbReference type="Gene3D" id="3.40.50.11860">
    <property type="entry name" value="Diphthamide synthesis DPH1/DPH2 domain 3"/>
    <property type="match status" value="1"/>
</dbReference>
<evidence type="ECO:0000256" key="2">
    <source>
        <dbReference type="ARBA" id="ARBA00005156"/>
    </source>
</evidence>
<keyword evidence="7" id="KW-0949">S-adenosyl-L-methionine</keyword>
<accession>A0A9Q1KJP4</accession>
<evidence type="ECO:0000256" key="9">
    <source>
        <dbReference type="ARBA" id="ARBA00023004"/>
    </source>
</evidence>
<dbReference type="GO" id="GO:0017183">
    <property type="term" value="P:protein histidyl modification to diphthamide"/>
    <property type="evidence" value="ECO:0007669"/>
    <property type="project" value="InterPro"/>
</dbReference>
<evidence type="ECO:0000256" key="15">
    <source>
        <dbReference type="SAM" id="MobiDB-lite"/>
    </source>
</evidence>
<dbReference type="InterPro" id="IPR016435">
    <property type="entry name" value="DPH1/DPH2"/>
</dbReference>
<evidence type="ECO:0000256" key="5">
    <source>
        <dbReference type="ARBA" id="ARBA00021915"/>
    </source>
</evidence>
<feature type="region of interest" description="Disordered" evidence="15">
    <location>
        <begin position="1"/>
        <end position="42"/>
    </location>
</feature>
<evidence type="ECO:0000256" key="8">
    <source>
        <dbReference type="ARBA" id="ARBA00022723"/>
    </source>
</evidence>
<evidence type="ECO:0000256" key="4">
    <source>
        <dbReference type="ARBA" id="ARBA00012221"/>
    </source>
</evidence>
<dbReference type="EMBL" id="JAKOGI010000104">
    <property type="protein sequence ID" value="KAJ8444190.1"/>
    <property type="molecule type" value="Genomic_DNA"/>
</dbReference>
<dbReference type="Gene3D" id="3.40.50.11840">
    <property type="entry name" value="Diphthamide synthesis DPH1/DPH2 domain 1"/>
    <property type="match status" value="1"/>
</dbReference>
<dbReference type="PANTHER" id="PTHR10762">
    <property type="entry name" value="DIPHTHAMIDE BIOSYNTHESIS PROTEIN"/>
    <property type="match status" value="1"/>
</dbReference>
<comment type="cofactor">
    <cofactor evidence="1">
        <name>[4Fe-4S] cluster</name>
        <dbReference type="ChEBI" id="CHEBI:49883"/>
    </cofactor>
</comment>
<keyword evidence="17" id="KW-1185">Reference proteome</keyword>
<dbReference type="GO" id="GO:0090560">
    <property type="term" value="F:2-(3-amino-3-carboxypropyl)histidine synthase activity"/>
    <property type="evidence" value="ECO:0007669"/>
    <property type="project" value="UniProtKB-EC"/>
</dbReference>
<keyword evidence="9" id="KW-0408">Iron</keyword>